<comment type="caution">
    <text evidence="4">The sequence shown here is derived from an EMBL/GenBank/DDBJ whole genome shotgun (WGS) entry which is preliminary data.</text>
</comment>
<proteinExistence type="inferred from homology"/>
<keyword evidence="5" id="KW-1185">Reference proteome</keyword>
<evidence type="ECO:0000256" key="1">
    <source>
        <dbReference type="ARBA" id="ARBA00010088"/>
    </source>
</evidence>
<dbReference type="Pfam" id="PF00561">
    <property type="entry name" value="Abhydrolase_1"/>
    <property type="match status" value="1"/>
</dbReference>
<dbReference type="GO" id="GO:0006508">
    <property type="term" value="P:proteolysis"/>
    <property type="evidence" value="ECO:0007669"/>
    <property type="project" value="InterPro"/>
</dbReference>
<sequence length="329" mass="37833">MVKRLTPKISDRNNGIASLESLDINGLTQFILIRGQNVNNPILLYIHGGPGIAAISFARTYMSRLEEHFIVVNWDQRGSGLSYSKDIPESEMKIEHFVTDIGIIASTLCKRFDQNKIFLVASSWGSVIGTLAVQRYPELFHAYIGLGQIANMNESERISYEYVMQRAKETQNDKALKELSKIGKPPFSGKALEIQRKWLAAFGGYVRSHSSQGPLIKMILKELIRCTEYTFFDIFTKYLPGRKFSNETLWEELLTINFFKQVPELKVPIFVFIGRHDYLTTFEVAQEYFHFVQAPSKECIWFENSAHMALIEENEKFSKLLIEKIRPLV</sequence>
<dbReference type="EMBL" id="CAKJTG010000003">
    <property type="protein sequence ID" value="CAG9606816.1"/>
    <property type="molecule type" value="Genomic_DNA"/>
</dbReference>
<evidence type="ECO:0000313" key="5">
    <source>
        <dbReference type="Proteomes" id="UP000789845"/>
    </source>
</evidence>
<dbReference type="InterPro" id="IPR000073">
    <property type="entry name" value="AB_hydrolase_1"/>
</dbReference>
<evidence type="ECO:0000259" key="3">
    <source>
        <dbReference type="Pfam" id="PF00561"/>
    </source>
</evidence>
<dbReference type="InterPro" id="IPR002410">
    <property type="entry name" value="Peptidase_S33"/>
</dbReference>
<dbReference type="GO" id="GO:0004177">
    <property type="term" value="F:aminopeptidase activity"/>
    <property type="evidence" value="ECO:0007669"/>
    <property type="project" value="UniProtKB-EC"/>
</dbReference>
<keyword evidence="2" id="KW-0378">Hydrolase</keyword>
<feature type="domain" description="AB hydrolase-1" evidence="3">
    <location>
        <begin position="41"/>
        <end position="175"/>
    </location>
</feature>
<name>A0A9C7G6A9_9BACI</name>
<dbReference type="Proteomes" id="UP000789845">
    <property type="component" value="Unassembled WGS sequence"/>
</dbReference>
<dbReference type="RefSeq" id="WP_230495101.1">
    <property type="nucleotide sequence ID" value="NZ_CAKJTG010000003.1"/>
</dbReference>
<organism evidence="4 5">
    <name type="scientific">Pseudoneobacillus rhizosphaerae</name>
    <dbReference type="NCBI Taxonomy" id="2880968"/>
    <lineage>
        <taxon>Bacteria</taxon>
        <taxon>Bacillati</taxon>
        <taxon>Bacillota</taxon>
        <taxon>Bacilli</taxon>
        <taxon>Bacillales</taxon>
        <taxon>Bacillaceae</taxon>
        <taxon>Pseudoneobacillus</taxon>
    </lineage>
</organism>
<gene>
    <name evidence="4" type="ORF">NEOCIP111885_00504</name>
</gene>
<reference evidence="4" key="1">
    <citation type="submission" date="2021-10" db="EMBL/GenBank/DDBJ databases">
        <authorList>
            <person name="Criscuolo A."/>
        </authorList>
    </citation>
    <scope>NUCLEOTIDE SEQUENCE</scope>
    <source>
        <strain evidence="4">CIP111885</strain>
    </source>
</reference>
<dbReference type="AlphaFoldDB" id="A0A9C7G6A9"/>
<evidence type="ECO:0000256" key="2">
    <source>
        <dbReference type="ARBA" id="ARBA00022801"/>
    </source>
</evidence>
<comment type="similarity">
    <text evidence="1">Belongs to the peptidase S33 family.</text>
</comment>
<dbReference type="SUPFAM" id="SSF53474">
    <property type="entry name" value="alpha/beta-Hydrolases"/>
    <property type="match status" value="1"/>
</dbReference>
<protein>
    <recommendedName>
        <fullName evidence="3">AB hydrolase-1 domain-containing protein</fullName>
    </recommendedName>
</protein>
<evidence type="ECO:0000313" key="4">
    <source>
        <dbReference type="EMBL" id="CAG9606816.1"/>
    </source>
</evidence>
<dbReference type="InterPro" id="IPR029058">
    <property type="entry name" value="AB_hydrolase_fold"/>
</dbReference>
<accession>A0A9C7G6A9</accession>
<dbReference type="Gene3D" id="3.40.50.1820">
    <property type="entry name" value="alpha/beta hydrolase"/>
    <property type="match status" value="1"/>
</dbReference>
<dbReference type="PRINTS" id="PR00793">
    <property type="entry name" value="PROAMNOPTASE"/>
</dbReference>
<dbReference type="PANTHER" id="PTHR43329">
    <property type="entry name" value="EPOXIDE HYDROLASE"/>
    <property type="match status" value="1"/>
</dbReference>